<evidence type="ECO:0000313" key="8">
    <source>
        <dbReference type="EMBL" id="CDG71692.1"/>
    </source>
</evidence>
<feature type="region of interest" description="Disordered" evidence="5">
    <location>
        <begin position="645"/>
        <end position="679"/>
    </location>
</feature>
<dbReference type="OrthoDB" id="336088at2759"/>
<dbReference type="Gene3D" id="3.30.40.10">
    <property type="entry name" value="Zinc/RING finger domain, C3HC4 (zinc finger)"/>
    <property type="match status" value="3"/>
</dbReference>
<feature type="domain" description="PHD-type" evidence="7">
    <location>
        <begin position="200"/>
        <end position="321"/>
    </location>
</feature>
<feature type="domain" description="PHD-type" evidence="6">
    <location>
        <begin position="534"/>
        <end position="592"/>
    </location>
</feature>
<accession>T2MIF9</accession>
<reference evidence="8" key="1">
    <citation type="journal article" date="2013" name="Genome Biol. Evol.">
        <title>Punctuated emergences of genetic and phenotypic innovations in eumetazoan, bilaterian, euteleostome, and hominidae ancestors.</title>
        <authorList>
            <person name="Wenger Y."/>
            <person name="Galliot B."/>
        </authorList>
    </citation>
    <scope>NUCLEOTIDE SEQUENCE</scope>
    <source>
        <tissue evidence="8">Whole animals</tissue>
    </source>
</reference>
<dbReference type="InterPro" id="IPR019786">
    <property type="entry name" value="Zinc_finger_PHD-type_CS"/>
</dbReference>
<evidence type="ECO:0000256" key="3">
    <source>
        <dbReference type="ARBA" id="ARBA00022833"/>
    </source>
</evidence>
<dbReference type="InterPro" id="IPR050701">
    <property type="entry name" value="Histone_Mod_Regulator"/>
</dbReference>
<evidence type="ECO:0000256" key="5">
    <source>
        <dbReference type="SAM" id="MobiDB-lite"/>
    </source>
</evidence>
<dbReference type="GO" id="GO:0006357">
    <property type="term" value="P:regulation of transcription by RNA polymerase II"/>
    <property type="evidence" value="ECO:0007669"/>
    <property type="project" value="TreeGrafter"/>
</dbReference>
<dbReference type="PROSITE" id="PS01359">
    <property type="entry name" value="ZF_PHD_1"/>
    <property type="match status" value="2"/>
</dbReference>
<dbReference type="InterPro" id="IPR013083">
    <property type="entry name" value="Znf_RING/FYVE/PHD"/>
</dbReference>
<organism evidence="8">
    <name type="scientific">Hydra vulgaris</name>
    <name type="common">Hydra</name>
    <name type="synonym">Hydra attenuata</name>
    <dbReference type="NCBI Taxonomy" id="6087"/>
    <lineage>
        <taxon>Eukaryota</taxon>
        <taxon>Metazoa</taxon>
        <taxon>Cnidaria</taxon>
        <taxon>Hydrozoa</taxon>
        <taxon>Hydroidolina</taxon>
        <taxon>Anthoathecata</taxon>
        <taxon>Aplanulata</taxon>
        <taxon>Hydridae</taxon>
        <taxon>Hydra</taxon>
    </lineage>
</organism>
<feature type="region of interest" description="Disordered" evidence="5">
    <location>
        <begin position="600"/>
        <end position="620"/>
    </location>
</feature>
<proteinExistence type="evidence at transcript level"/>
<dbReference type="CDD" id="cd15674">
    <property type="entry name" value="ePHD_PHF14"/>
    <property type="match status" value="1"/>
</dbReference>
<dbReference type="InterPro" id="IPR001965">
    <property type="entry name" value="Znf_PHD"/>
</dbReference>
<dbReference type="PROSITE" id="PS50016">
    <property type="entry name" value="ZF_PHD_2"/>
    <property type="match status" value="2"/>
</dbReference>
<dbReference type="Gene3D" id="2.30.30.1150">
    <property type="match status" value="1"/>
</dbReference>
<evidence type="ECO:0000259" key="6">
    <source>
        <dbReference type="PROSITE" id="PS50016"/>
    </source>
</evidence>
<sequence>MTELTPYELMIKSLTNRDKSKRKVKLVEEKLLEFAFAGGDSEEDEDFVVGENDVISDDFDSDNDSNTNSCVFGIRKSDSEDSISDELESSSENACMNSPSIGNGINTVPDVLTLTEHVNNDMDKSCTESVLTKKPFLVCGICLESKENDNDEILECDNCGISVHEGCYGDIGADDNDTIDSDVEVEPWFCEPCKAGVKTSPFCELCPNIGGIYKQTDSGKWVHLVCALYTPDVGFRNVSKLQTVVLEDIKSSSWAARECTLCLDDNFSKTGVCIDCDAGLCKTSFHVSCAQRNGFLSDIPDSDVNYTDDSDLLFAHCKLHSVKADVKARKTSWLAFQSHMKNFKRKQIDDEKFNSCFEKAKRDYQEYRRSVVYSTILPKLPRFLSSCPEACILLAKKAEIQGIVRHPGYNVNAAITSGRISKQDPNLSSDFVNHFFKREMLIKELQQKLKTGNPLSNNLKNEQQRLLGDTIRLQKELETVMAKKEEMNVVLKNIHKLLCQLCSKNLKMPDLFQIKDNSDIASHENSKILLNNIIKKCATCSSADDQHTLVYCSKCKNYYHMNCLDPPLLRMPNGSGKKQGKYIWQCTECDSSESDCESEAVLETTDQNGKRRTKRKVKEPEKFTPENVKEAVDIFTQRKSACNSAVTPSEKKKNKSTVIKDKNTKNSNTPCSNKKKKSDNLQEHWPNCFKCKKNGDASSLVKCDNCKRCYHFKICLDPPYAKSPKGKFWDWVCEECDEIENGDANITS</sequence>
<dbReference type="Pfam" id="PF00628">
    <property type="entry name" value="PHD"/>
    <property type="match status" value="3"/>
</dbReference>
<dbReference type="InterPro" id="IPR011011">
    <property type="entry name" value="Znf_FYVE_PHD"/>
</dbReference>
<gene>
    <name evidence="8" type="primary">PHF14</name>
</gene>
<keyword evidence="1" id="KW-0479">Metal-binding</keyword>
<evidence type="ECO:0000256" key="1">
    <source>
        <dbReference type="ARBA" id="ARBA00022723"/>
    </source>
</evidence>
<dbReference type="GO" id="GO:0008270">
    <property type="term" value="F:zinc ion binding"/>
    <property type="evidence" value="ECO:0007669"/>
    <property type="project" value="UniProtKB-KW"/>
</dbReference>
<dbReference type="CDD" id="cd15563">
    <property type="entry name" value="PHD3_PHF14"/>
    <property type="match status" value="1"/>
</dbReference>
<dbReference type="InterPro" id="IPR034732">
    <property type="entry name" value="EPHD"/>
</dbReference>
<keyword evidence="2 4" id="KW-0863">Zinc-finger</keyword>
<dbReference type="SMART" id="SM00249">
    <property type="entry name" value="PHD"/>
    <property type="match status" value="4"/>
</dbReference>
<dbReference type="Pfam" id="PF13832">
    <property type="entry name" value="zf-HC5HC2H_2"/>
    <property type="match status" value="1"/>
</dbReference>
<evidence type="ECO:0000256" key="4">
    <source>
        <dbReference type="PROSITE-ProRule" id="PRU00146"/>
    </source>
</evidence>
<evidence type="ECO:0000259" key="7">
    <source>
        <dbReference type="PROSITE" id="PS51805"/>
    </source>
</evidence>
<dbReference type="AlphaFoldDB" id="T2MIF9"/>
<dbReference type="CDD" id="cd15561">
    <property type="entry name" value="PHD1_PHF14"/>
    <property type="match status" value="1"/>
</dbReference>
<dbReference type="PANTHER" id="PTHR13793">
    <property type="entry name" value="PHD FINGER PROTEINS"/>
    <property type="match status" value="1"/>
</dbReference>
<feature type="domain" description="PHD-type" evidence="6">
    <location>
        <begin position="136"/>
        <end position="196"/>
    </location>
</feature>
<keyword evidence="3" id="KW-0862">Zinc</keyword>
<name>T2MIF9_HYDVU</name>
<dbReference type="EMBL" id="HAAD01005460">
    <property type="protein sequence ID" value="CDG71692.1"/>
    <property type="molecule type" value="mRNA"/>
</dbReference>
<dbReference type="InterPro" id="IPR019787">
    <property type="entry name" value="Znf_PHD-finger"/>
</dbReference>
<dbReference type="PANTHER" id="PTHR13793:SF150">
    <property type="entry name" value="PHD FINGER PROTEIN 14"/>
    <property type="match status" value="1"/>
</dbReference>
<dbReference type="PROSITE" id="PS51805">
    <property type="entry name" value="EPHD"/>
    <property type="match status" value="1"/>
</dbReference>
<dbReference type="SUPFAM" id="SSF57903">
    <property type="entry name" value="FYVE/PHD zinc finger"/>
    <property type="match status" value="3"/>
</dbReference>
<evidence type="ECO:0000256" key="2">
    <source>
        <dbReference type="ARBA" id="ARBA00022771"/>
    </source>
</evidence>
<protein>
    <submittedName>
        <fullName evidence="8">PHD finger protein 14</fullName>
    </submittedName>
</protein>